<keyword evidence="3" id="KW-1185">Reference proteome</keyword>
<dbReference type="Gene3D" id="2.130.10.10">
    <property type="entry name" value="YVTN repeat-like/Quinoprotein amine dehydrogenase"/>
    <property type="match status" value="2"/>
</dbReference>
<dbReference type="InterPro" id="IPR015943">
    <property type="entry name" value="WD40/YVTN_repeat-like_dom_sf"/>
</dbReference>
<dbReference type="Proteomes" id="UP000307956">
    <property type="component" value="Unassembled WGS sequence"/>
</dbReference>
<feature type="signal peptide" evidence="1">
    <location>
        <begin position="1"/>
        <end position="25"/>
    </location>
</feature>
<dbReference type="RefSeq" id="WP_136385504.1">
    <property type="nucleotide sequence ID" value="NZ_SSOD01000010.1"/>
</dbReference>
<feature type="chain" id="PRO_5020921230" description="DNA-binding beta-propeller fold protein YncE" evidence="1">
    <location>
        <begin position="26"/>
        <end position="371"/>
    </location>
</feature>
<evidence type="ECO:0008006" key="4">
    <source>
        <dbReference type="Google" id="ProtNLM"/>
    </source>
</evidence>
<dbReference type="InterPro" id="IPR011044">
    <property type="entry name" value="Quino_amine_DH_bsu"/>
</dbReference>
<sequence>MSSVFRLIRRCAFGLALFAALPAHAGNFGDVLRYLFVSHPAGSLVTVIDTRDDRIAGTLDVGLVPLQLEGSGDLAKLVAIDGRSPRVNLVELTGGRLASVALDFVPQRIVVSPNGLKAVAIAPEEGVFALVDLLFAVPLGPTRHHPQLHDLLFDRSGQVLHIADAEGIERFDTGTGRALGRIGPAGAVLRLDSSASGRHLYARTADGTIHSVALDPSAGTAGPGALAAGEGVARAYTNATGTRLFLPDSARRRISIVSPLTLRTEAVLPAAAGLGHVYSAWFDTVAFVASAEGPAVLVFDQEHAVRGADIPLSGVGGRGTVTPDGRKFYLPVADGHSLAVIDAEGRRLAKYIVLDAPPRAALMAVTFGICH</sequence>
<evidence type="ECO:0000313" key="2">
    <source>
        <dbReference type="EMBL" id="THF60470.1"/>
    </source>
</evidence>
<accession>A0A4S4ALP1</accession>
<dbReference type="PANTHER" id="PTHR47197">
    <property type="entry name" value="PROTEIN NIRF"/>
    <property type="match status" value="1"/>
</dbReference>
<dbReference type="PANTHER" id="PTHR47197:SF3">
    <property type="entry name" value="DIHYDRO-HEME D1 DEHYDROGENASE"/>
    <property type="match status" value="1"/>
</dbReference>
<evidence type="ECO:0000313" key="3">
    <source>
        <dbReference type="Proteomes" id="UP000307956"/>
    </source>
</evidence>
<organism evidence="2 3">
    <name type="scientific">Pseudothauera rhizosphaerae</name>
    <dbReference type="NCBI Taxonomy" id="2565932"/>
    <lineage>
        <taxon>Bacteria</taxon>
        <taxon>Pseudomonadati</taxon>
        <taxon>Pseudomonadota</taxon>
        <taxon>Betaproteobacteria</taxon>
        <taxon>Rhodocyclales</taxon>
        <taxon>Zoogloeaceae</taxon>
        <taxon>Pseudothauera</taxon>
    </lineage>
</organism>
<dbReference type="SUPFAM" id="SSF50969">
    <property type="entry name" value="YVTN repeat-like/Quinoprotein amine dehydrogenase"/>
    <property type="match status" value="1"/>
</dbReference>
<protein>
    <recommendedName>
        <fullName evidence="4">DNA-binding beta-propeller fold protein YncE</fullName>
    </recommendedName>
</protein>
<name>A0A4S4ALP1_9RHOO</name>
<gene>
    <name evidence="2" type="ORF">E6O51_13410</name>
</gene>
<comment type="caution">
    <text evidence="2">The sequence shown here is derived from an EMBL/GenBank/DDBJ whole genome shotgun (WGS) entry which is preliminary data.</text>
</comment>
<dbReference type="OrthoDB" id="7286766at2"/>
<dbReference type="InterPro" id="IPR051200">
    <property type="entry name" value="Host-pathogen_enzymatic-act"/>
</dbReference>
<keyword evidence="1" id="KW-0732">Signal</keyword>
<reference evidence="2 3" key="1">
    <citation type="submission" date="2019-04" db="EMBL/GenBank/DDBJ databases">
        <title>Azoarcus rhizosphaerae sp. nov. isolated from rhizosphere of Ficus religiosa.</title>
        <authorList>
            <person name="Lin S.-Y."/>
            <person name="Hameed A."/>
            <person name="Hsu Y.-H."/>
            <person name="Young C.-C."/>
        </authorList>
    </citation>
    <scope>NUCLEOTIDE SEQUENCE [LARGE SCALE GENOMIC DNA]</scope>
    <source>
        <strain evidence="2 3">CC-YHH848</strain>
    </source>
</reference>
<evidence type="ECO:0000256" key="1">
    <source>
        <dbReference type="SAM" id="SignalP"/>
    </source>
</evidence>
<proteinExistence type="predicted"/>
<dbReference type="AlphaFoldDB" id="A0A4S4ALP1"/>
<dbReference type="EMBL" id="SSOD01000010">
    <property type="protein sequence ID" value="THF60470.1"/>
    <property type="molecule type" value="Genomic_DNA"/>
</dbReference>